<protein>
    <submittedName>
        <fullName evidence="1">Pentatricopeptide repeat-containing protein</fullName>
    </submittedName>
</protein>
<gene>
    <name evidence="1" type="ORF">KPL71_021095</name>
</gene>
<evidence type="ECO:0000313" key="2">
    <source>
        <dbReference type="Proteomes" id="UP000829398"/>
    </source>
</evidence>
<reference evidence="2" key="1">
    <citation type="journal article" date="2023" name="Hortic. Res.">
        <title>A chromosome-level phased genome enabling allele-level studies in sweet orange: a case study on citrus Huanglongbing tolerance.</title>
        <authorList>
            <person name="Wu B."/>
            <person name="Yu Q."/>
            <person name="Deng Z."/>
            <person name="Duan Y."/>
            <person name="Luo F."/>
            <person name="Gmitter F. Jr."/>
        </authorList>
    </citation>
    <scope>NUCLEOTIDE SEQUENCE [LARGE SCALE GENOMIC DNA]</scope>
    <source>
        <strain evidence="2">cv. Valencia</strain>
    </source>
</reference>
<evidence type="ECO:0000313" key="1">
    <source>
        <dbReference type="EMBL" id="KAH9715536.1"/>
    </source>
</evidence>
<sequence length="1416" mass="162559">MQLNEQMLSQIATRRTISLLAPTQFLFPSASHFHSQNPKPQSNPHNFHQSTVRETLSCYANDWKRALEFFNWVETDCHFTHTTDTYNSVIDILGKFFEFDLSWNLIHRMKDNPSSIPNHATFRIMFKRYVTAHLVNEAMGTFNKLDEFGLKDEVSYCNLVDALCEYKHVIEAQELCFGENKNVGFSGLVEMNKTKIYNMILRGWFKMSWWGKCREFWEEMDKRGVVKDLHSYSIYMDIMCKSGKPWKAVKLYKEMKKKRIKMDVVAYNTVIRAVGISEGVDFAMRVYCEMREMGCQPSVVTCNTVIKLLCENGRVKEAYAVLAEMPKKGCVPDVITYHCFFRCLEKPREILGLFDRMIESGIRPKMDTYVMLLRKFGRWGFLRPVFVVWKKMEELGCSPDEFAYNALVDALIDKGMLDMARKYDEEMFAKGLSAKPREELGTKLVQGGLDGEQSALEEEDLEIAGSSKSDEKMKQIHNRAHGTLILSLSDSIPREISDEKIALGIWNKVEALCIKKSLAHRLFLKKRLYTFSMKEGVSIHEQIDVFNKIILDLKGVKNIKIGDEDKAFFLLSSLPKSYEGFVDTMLYGRTTLTLEDVKASLCSKEIQRHSGDLDQNPGEGLMAKAEKKKDKKKKKNKNQSKKEDESEKEKIKRRKCFYCKKTCHYIRACAEKKKDNKEKSIDAVVSSYESSDGGYQSADLLVASNGKIEAPSLSGGRYIVTFIDDFSRKVWLYILKTKDQAFEKFKIWRALVENQTEMKLKALRTDNGLEFCNREFDEYCQKHGITRHKTVSLRLKKSGVPADYKHLRIFGCVAYVHVKQRKLDSKALKGVFVGYPEGVKRYKVWCGATHKCIINKDISFHEEAMLEDKDTTVFDFSLYSDETMKETAIVKDSRIEVESTSSSDRGDQDVSATKDFQERSEVDDSRTSVFELQDYQLARDKPRRETKLPSRYAYAEMFAYTLNSVEDIAIEKPASYREVVKGSDNSNWIKAMEEEMDSLIKNKTWTLVPNPGNRRLVSCKWIFKRNEGIPGADASRFKAKLVARDFTQKEGVDFIEVFSLAVKHSSIKMLLSMVALTDIELDHMDVKTAFLHGKLEEEILMTQPEGFEVKVKEDYVCHLNKSLYGLKQSLRQWYKRFDEFMISNGYLRSKYDRCVYFGSLSSGGAVYLLLYVDDMLLASKDKSEIKKLKDLVNAEFEMKDLRCAKRILGMDIIRDRAAGTLFFSQKRYILKGLDRFDMLDAKSVQTPLGSQFKLSKVQALVTNQDKFMMSEVPYAQVVGSLMYAMGENSVVGYVDSDFAGDLDGRKSISGYLFMANGCLISWKATLQPVVTLSSTEAEFVAVTEAVNEGNRLSGILNELWLRQKTFTIFCDNQSAIHLIKDQVYHESTKHIDVRLHLIKDEVSKGAVSVSKIHIDV</sequence>
<comment type="caution">
    <text evidence="1">The sequence shown here is derived from an EMBL/GenBank/DDBJ whole genome shotgun (WGS) entry which is preliminary data.</text>
</comment>
<accession>A0ACB8JDB2</accession>
<dbReference type="EMBL" id="CM039176">
    <property type="protein sequence ID" value="KAH9715536.1"/>
    <property type="molecule type" value="Genomic_DNA"/>
</dbReference>
<name>A0ACB8JDB2_CITSI</name>
<keyword evidence="2" id="KW-1185">Reference proteome</keyword>
<proteinExistence type="predicted"/>
<organism evidence="1 2">
    <name type="scientific">Citrus sinensis</name>
    <name type="common">Sweet orange</name>
    <name type="synonym">Citrus aurantium var. sinensis</name>
    <dbReference type="NCBI Taxonomy" id="2711"/>
    <lineage>
        <taxon>Eukaryota</taxon>
        <taxon>Viridiplantae</taxon>
        <taxon>Streptophyta</taxon>
        <taxon>Embryophyta</taxon>
        <taxon>Tracheophyta</taxon>
        <taxon>Spermatophyta</taxon>
        <taxon>Magnoliopsida</taxon>
        <taxon>eudicotyledons</taxon>
        <taxon>Gunneridae</taxon>
        <taxon>Pentapetalae</taxon>
        <taxon>rosids</taxon>
        <taxon>malvids</taxon>
        <taxon>Sapindales</taxon>
        <taxon>Rutaceae</taxon>
        <taxon>Aurantioideae</taxon>
        <taxon>Citrus</taxon>
    </lineage>
</organism>
<dbReference type="Proteomes" id="UP000829398">
    <property type="component" value="Chromosome 7"/>
</dbReference>